<comment type="similarity">
    <text evidence="3">Belongs to the peptidase M10B family.</text>
</comment>
<dbReference type="InterPro" id="IPR006026">
    <property type="entry name" value="Peptidase_Metallo"/>
</dbReference>
<dbReference type="RefSeq" id="WP_145340581.1">
    <property type="nucleotide sequence ID" value="NZ_SMLY01000087.1"/>
</dbReference>
<evidence type="ECO:0000256" key="5">
    <source>
        <dbReference type="ARBA" id="ARBA00022670"/>
    </source>
</evidence>
<dbReference type="Proteomes" id="UP000320593">
    <property type="component" value="Unassembled WGS sequence"/>
</dbReference>
<feature type="domain" description="Peptidase metallopeptidase" evidence="10">
    <location>
        <begin position="40"/>
        <end position="184"/>
    </location>
</feature>
<keyword evidence="7" id="KW-0677">Repeat</keyword>
<dbReference type="InterPro" id="IPR024079">
    <property type="entry name" value="MetalloPept_cat_dom_sf"/>
</dbReference>
<keyword evidence="6" id="KW-0479">Metal-binding</keyword>
<dbReference type="Gene3D" id="2.150.10.10">
    <property type="entry name" value="Serralysin-like metalloprotease, C-terminal"/>
    <property type="match status" value="1"/>
</dbReference>
<dbReference type="InterPro" id="IPR013858">
    <property type="entry name" value="Peptidase_M10B_C"/>
</dbReference>
<dbReference type="Pfam" id="PF00413">
    <property type="entry name" value="Peptidase_M10"/>
    <property type="match status" value="1"/>
</dbReference>
<proteinExistence type="inferred from homology"/>
<dbReference type="SMART" id="SM00235">
    <property type="entry name" value="ZnMc"/>
    <property type="match status" value="1"/>
</dbReference>
<dbReference type="GO" id="GO:0004222">
    <property type="term" value="F:metalloendopeptidase activity"/>
    <property type="evidence" value="ECO:0007669"/>
    <property type="project" value="InterPro"/>
</dbReference>
<comment type="subcellular location">
    <subcellularLocation>
        <location evidence="2">Secreted</location>
    </subcellularLocation>
</comment>
<keyword evidence="9" id="KW-0862">Zinc</keyword>
<dbReference type="InterPro" id="IPR034033">
    <property type="entry name" value="Serralysin-like"/>
</dbReference>
<dbReference type="Gene3D" id="3.40.390.10">
    <property type="entry name" value="Collagenase (Catalytic Domain)"/>
    <property type="match status" value="1"/>
</dbReference>
<dbReference type="SUPFAM" id="SSF51120">
    <property type="entry name" value="beta-Roll"/>
    <property type="match status" value="1"/>
</dbReference>
<dbReference type="SUPFAM" id="SSF55486">
    <property type="entry name" value="Metalloproteases ('zincins'), catalytic domain"/>
    <property type="match status" value="1"/>
</dbReference>
<evidence type="ECO:0000256" key="3">
    <source>
        <dbReference type="ARBA" id="ARBA00009490"/>
    </source>
</evidence>
<accession>A0A562THE2</accession>
<organism evidence="11 12">
    <name type="scientific">Roseibium hamelinense</name>
    <dbReference type="NCBI Taxonomy" id="150831"/>
    <lineage>
        <taxon>Bacteria</taxon>
        <taxon>Pseudomonadati</taxon>
        <taxon>Pseudomonadota</taxon>
        <taxon>Alphaproteobacteria</taxon>
        <taxon>Hyphomicrobiales</taxon>
        <taxon>Stappiaceae</taxon>
        <taxon>Roseibium</taxon>
    </lineage>
</organism>
<keyword evidence="5" id="KW-0645">Protease</keyword>
<dbReference type="GO" id="GO:0005615">
    <property type="term" value="C:extracellular space"/>
    <property type="evidence" value="ECO:0007669"/>
    <property type="project" value="InterPro"/>
</dbReference>
<evidence type="ECO:0000256" key="1">
    <source>
        <dbReference type="ARBA" id="ARBA00001913"/>
    </source>
</evidence>
<dbReference type="Pfam" id="PF08548">
    <property type="entry name" value="Peptidase_M10_C"/>
    <property type="match status" value="1"/>
</dbReference>
<sequence length="404" mass="43323">MTMSNTAAQSAFADANTQVFSNQQIANYLRVGYWNDTGRGQRKFDVEPGDTLTFNFQGLTSKGKAFAEKALELWSDATGINFQSSSSSRADIIFDDNDSGAYAYSTGTGDGIINQSFVNVSRSWISRDSSNDVSNYSLQTYIHEIGHALGLGHGSNYNGSATYGRDNDYANDSWQASIMSYFSQTENTYVDGSFGYVATPQIADLIAIQDLYGTPTNTRAGNTVYGDNGTAGSLMNQITQDRGAITYTIFDSGGYDTLNYSSGGSNQIIDLREGTFSSVRGRENNLIIAEGTRIENAIGGRGNDTLIANDADNTLTGGEGADTFLFFLVGEQQASQDMITDFEDGVDTIRFVNQNSNGEAAAINFDLLDIIDNGADTTIGFGGQEIVVTNVGAANLDAADFIFA</sequence>
<evidence type="ECO:0000313" key="11">
    <source>
        <dbReference type="EMBL" id="TWI93079.1"/>
    </source>
</evidence>
<evidence type="ECO:0000256" key="6">
    <source>
        <dbReference type="ARBA" id="ARBA00022723"/>
    </source>
</evidence>
<dbReference type="InterPro" id="IPR011049">
    <property type="entry name" value="Serralysin-like_metalloprot_C"/>
</dbReference>
<evidence type="ECO:0000256" key="2">
    <source>
        <dbReference type="ARBA" id="ARBA00004613"/>
    </source>
</evidence>
<dbReference type="AlphaFoldDB" id="A0A562THE2"/>
<protein>
    <submittedName>
        <fullName evidence="11">Serralysin</fullName>
    </submittedName>
</protein>
<reference evidence="11 12" key="1">
    <citation type="submission" date="2019-07" db="EMBL/GenBank/DDBJ databases">
        <title>Genomic Encyclopedia of Archaeal and Bacterial Type Strains, Phase II (KMG-II): from individual species to whole genera.</title>
        <authorList>
            <person name="Goeker M."/>
        </authorList>
    </citation>
    <scope>NUCLEOTIDE SEQUENCE [LARGE SCALE GENOMIC DNA]</scope>
    <source>
        <strain evidence="11 12">ATCC BAA-252</strain>
    </source>
</reference>
<dbReference type="OrthoDB" id="733404at2"/>
<comment type="cofactor">
    <cofactor evidence="1">
        <name>Ca(2+)</name>
        <dbReference type="ChEBI" id="CHEBI:29108"/>
    </cofactor>
</comment>
<dbReference type="InterPro" id="IPR001343">
    <property type="entry name" value="Hemolysn_Ca-bd"/>
</dbReference>
<dbReference type="GO" id="GO:0006508">
    <property type="term" value="P:proteolysis"/>
    <property type="evidence" value="ECO:0007669"/>
    <property type="project" value="UniProtKB-KW"/>
</dbReference>
<evidence type="ECO:0000256" key="4">
    <source>
        <dbReference type="ARBA" id="ARBA00022525"/>
    </source>
</evidence>
<dbReference type="CDD" id="cd04277">
    <property type="entry name" value="ZnMc_serralysin_like"/>
    <property type="match status" value="1"/>
</dbReference>
<dbReference type="GO" id="GO:0005509">
    <property type="term" value="F:calcium ion binding"/>
    <property type="evidence" value="ECO:0007669"/>
    <property type="project" value="InterPro"/>
</dbReference>
<evidence type="ECO:0000256" key="7">
    <source>
        <dbReference type="ARBA" id="ARBA00022737"/>
    </source>
</evidence>
<dbReference type="GO" id="GO:0031012">
    <property type="term" value="C:extracellular matrix"/>
    <property type="evidence" value="ECO:0007669"/>
    <property type="project" value="InterPro"/>
</dbReference>
<keyword evidence="8" id="KW-0378">Hydrolase</keyword>
<evidence type="ECO:0000259" key="10">
    <source>
        <dbReference type="SMART" id="SM00235"/>
    </source>
</evidence>
<gene>
    <name evidence="11" type="ORF">JM93_00633</name>
</gene>
<dbReference type="EMBL" id="VLLF01000001">
    <property type="protein sequence ID" value="TWI93079.1"/>
    <property type="molecule type" value="Genomic_DNA"/>
</dbReference>
<evidence type="ECO:0000256" key="9">
    <source>
        <dbReference type="ARBA" id="ARBA00022833"/>
    </source>
</evidence>
<comment type="caution">
    <text evidence="11">The sequence shown here is derived from an EMBL/GenBank/DDBJ whole genome shotgun (WGS) entry which is preliminary data.</text>
</comment>
<dbReference type="Pfam" id="PF00353">
    <property type="entry name" value="HemolysinCabind"/>
    <property type="match status" value="1"/>
</dbReference>
<keyword evidence="4" id="KW-0964">Secreted</keyword>
<evidence type="ECO:0000256" key="8">
    <source>
        <dbReference type="ARBA" id="ARBA00022801"/>
    </source>
</evidence>
<keyword evidence="12" id="KW-1185">Reference proteome</keyword>
<dbReference type="InterPro" id="IPR001818">
    <property type="entry name" value="Pept_M10_metallopeptidase"/>
</dbReference>
<evidence type="ECO:0000313" key="12">
    <source>
        <dbReference type="Proteomes" id="UP000320593"/>
    </source>
</evidence>
<dbReference type="GO" id="GO:0008270">
    <property type="term" value="F:zinc ion binding"/>
    <property type="evidence" value="ECO:0007669"/>
    <property type="project" value="InterPro"/>
</dbReference>
<name>A0A562THE2_9HYPH</name>